<comment type="caution">
    <text evidence="2">The sequence shown here is derived from an EMBL/GenBank/DDBJ whole genome shotgun (WGS) entry which is preliminary data.</text>
</comment>
<dbReference type="EMBL" id="BAABRI010000020">
    <property type="protein sequence ID" value="GAA5484088.1"/>
    <property type="molecule type" value="Genomic_DNA"/>
</dbReference>
<sequence length="210" mass="23590">MTVQWHGMKLRSGFFHPGGTREMSRWRRPPVGAAGIDRRAGPQNSTPSEVLLRVPPRPTHPRRTSGPRKFTPGRDIGKGGATVSAGFRRPFRGLVDDGPLSSRHRLMTSAFRGHGKPAKIASLPCHSWRCRIRQPAEERPARNGRPELVHPAGFQFSSARDQSRHRRPPGSSLERLDRPDRSVRESGQRITRAEIKFYARTGLWVANCIT</sequence>
<feature type="compositionally biased region" description="Basic and acidic residues" evidence="1">
    <location>
        <begin position="174"/>
        <end position="187"/>
    </location>
</feature>
<feature type="region of interest" description="Disordered" evidence="1">
    <location>
        <begin position="55"/>
        <end position="85"/>
    </location>
</feature>
<protein>
    <submittedName>
        <fullName evidence="2">Uncharacterized protein</fullName>
    </submittedName>
</protein>
<organism evidence="2 3">
    <name type="scientific">Haloferula sargassicola</name>
    <dbReference type="NCBI Taxonomy" id="490096"/>
    <lineage>
        <taxon>Bacteria</taxon>
        <taxon>Pseudomonadati</taxon>
        <taxon>Verrucomicrobiota</taxon>
        <taxon>Verrucomicrobiia</taxon>
        <taxon>Verrucomicrobiales</taxon>
        <taxon>Verrucomicrobiaceae</taxon>
        <taxon>Haloferula</taxon>
    </lineage>
</organism>
<proteinExistence type="predicted"/>
<name>A0ABP9URB6_9BACT</name>
<evidence type="ECO:0000313" key="2">
    <source>
        <dbReference type="EMBL" id="GAA5484088.1"/>
    </source>
</evidence>
<evidence type="ECO:0000256" key="1">
    <source>
        <dbReference type="SAM" id="MobiDB-lite"/>
    </source>
</evidence>
<dbReference type="Proteomes" id="UP001476282">
    <property type="component" value="Unassembled WGS sequence"/>
</dbReference>
<evidence type="ECO:0000313" key="3">
    <source>
        <dbReference type="Proteomes" id="UP001476282"/>
    </source>
</evidence>
<accession>A0ABP9URB6</accession>
<feature type="region of interest" description="Disordered" evidence="1">
    <location>
        <begin position="137"/>
        <end position="187"/>
    </location>
</feature>
<reference evidence="2 3" key="1">
    <citation type="submission" date="2024-02" db="EMBL/GenBank/DDBJ databases">
        <title>Haloferula sargassicola NBRC 104335.</title>
        <authorList>
            <person name="Ichikawa N."/>
            <person name="Katano-Makiyama Y."/>
            <person name="Hidaka K."/>
        </authorList>
    </citation>
    <scope>NUCLEOTIDE SEQUENCE [LARGE SCALE GENOMIC DNA]</scope>
    <source>
        <strain evidence="2 3">NBRC 104335</strain>
    </source>
</reference>
<feature type="compositionally biased region" description="Basic and acidic residues" evidence="1">
    <location>
        <begin position="137"/>
        <end position="148"/>
    </location>
</feature>
<gene>
    <name evidence="2" type="ORF">Hsar01_03327</name>
</gene>
<keyword evidence="3" id="KW-1185">Reference proteome</keyword>